<proteinExistence type="predicted"/>
<dbReference type="AlphaFoldDB" id="A0A9N7YRV4"/>
<sequence length="111" mass="11883">MVVKHRVEDPASRVALVGKASPLLLDKRWPWPMMWKGSDWLSLIPQQSEPGSSPGLRGASVTLSDISYFALTSVTRAGNWESDLIPPPLNISSFTPAAGTTITTSDVCSSG</sequence>
<dbReference type="EMBL" id="CADEAL010001801">
    <property type="protein sequence ID" value="CAB1435707.1"/>
    <property type="molecule type" value="Genomic_DNA"/>
</dbReference>
<organism evidence="1 2">
    <name type="scientific">Pleuronectes platessa</name>
    <name type="common">European plaice</name>
    <dbReference type="NCBI Taxonomy" id="8262"/>
    <lineage>
        <taxon>Eukaryota</taxon>
        <taxon>Metazoa</taxon>
        <taxon>Chordata</taxon>
        <taxon>Craniata</taxon>
        <taxon>Vertebrata</taxon>
        <taxon>Euteleostomi</taxon>
        <taxon>Actinopterygii</taxon>
        <taxon>Neopterygii</taxon>
        <taxon>Teleostei</taxon>
        <taxon>Neoteleostei</taxon>
        <taxon>Acanthomorphata</taxon>
        <taxon>Carangaria</taxon>
        <taxon>Pleuronectiformes</taxon>
        <taxon>Pleuronectoidei</taxon>
        <taxon>Pleuronectidae</taxon>
        <taxon>Pleuronectes</taxon>
    </lineage>
</organism>
<keyword evidence="2" id="KW-1185">Reference proteome</keyword>
<evidence type="ECO:0000313" key="2">
    <source>
        <dbReference type="Proteomes" id="UP001153269"/>
    </source>
</evidence>
<dbReference type="Proteomes" id="UP001153269">
    <property type="component" value="Unassembled WGS sequence"/>
</dbReference>
<comment type="caution">
    <text evidence="1">The sequence shown here is derived from an EMBL/GenBank/DDBJ whole genome shotgun (WGS) entry which is preliminary data.</text>
</comment>
<protein>
    <submittedName>
        <fullName evidence="1">Uncharacterized protein</fullName>
    </submittedName>
</protein>
<gene>
    <name evidence="1" type="ORF">PLEPLA_LOCUS23759</name>
</gene>
<name>A0A9N7YRV4_PLEPL</name>
<evidence type="ECO:0000313" key="1">
    <source>
        <dbReference type="EMBL" id="CAB1435707.1"/>
    </source>
</evidence>
<accession>A0A9N7YRV4</accession>
<reference evidence="1" key="1">
    <citation type="submission" date="2020-03" db="EMBL/GenBank/DDBJ databases">
        <authorList>
            <person name="Weist P."/>
        </authorList>
    </citation>
    <scope>NUCLEOTIDE SEQUENCE</scope>
</reference>